<dbReference type="GO" id="GO:0005604">
    <property type="term" value="C:basement membrane"/>
    <property type="evidence" value="ECO:0007669"/>
    <property type="project" value="UniProtKB-SubCell"/>
</dbReference>
<dbReference type="EMBL" id="HADX01010969">
    <property type="protein sequence ID" value="SBP33201.1"/>
    <property type="molecule type" value="Transcribed_RNA"/>
</dbReference>
<comment type="caution">
    <text evidence="8">Lacks conserved residue(s) required for the propagation of feature annotation.</text>
</comment>
<reference evidence="13" key="1">
    <citation type="submission" date="2016-05" db="EMBL/GenBank/DDBJ databases">
        <authorList>
            <person name="Lavstsen T."/>
            <person name="Jespersen J.S."/>
        </authorList>
    </citation>
    <scope>NUCLEOTIDE SEQUENCE</scope>
    <source>
        <tissue evidence="13">Brain</tissue>
    </source>
</reference>
<feature type="region of interest" description="Disordered" evidence="9">
    <location>
        <begin position="34"/>
        <end position="119"/>
    </location>
</feature>
<name>A0A1A7WYV7_9TELE</name>
<feature type="compositionally biased region" description="Polar residues" evidence="9">
    <location>
        <begin position="461"/>
        <end position="481"/>
    </location>
</feature>
<feature type="transmembrane region" description="Helical" evidence="10">
    <location>
        <begin position="497"/>
        <end position="520"/>
    </location>
</feature>
<keyword evidence="10" id="KW-1133">Transmembrane helix</keyword>
<dbReference type="CDD" id="cd00055">
    <property type="entry name" value="EGF_Lam"/>
    <property type="match status" value="4"/>
</dbReference>
<keyword evidence="3" id="KW-0677">Repeat</keyword>
<evidence type="ECO:0000256" key="5">
    <source>
        <dbReference type="ARBA" id="ARBA00023157"/>
    </source>
</evidence>
<dbReference type="PROSITE" id="PS01248">
    <property type="entry name" value="EGF_LAM_1"/>
    <property type="match status" value="2"/>
</dbReference>
<dbReference type="FunFam" id="2.10.25.10:FF:000051">
    <property type="entry name" value="Laminin subunit alpha 4"/>
    <property type="match status" value="1"/>
</dbReference>
<feature type="disulfide bond" evidence="8">
    <location>
        <begin position="388"/>
        <end position="397"/>
    </location>
</feature>
<dbReference type="InterPro" id="IPR002049">
    <property type="entry name" value="LE_dom"/>
</dbReference>
<reference evidence="13" key="2">
    <citation type="submission" date="2016-06" db="EMBL/GenBank/DDBJ databases">
        <title>The genome of a short-lived fish provides insights into sex chromosome evolution and the genetic control of aging.</title>
        <authorList>
            <person name="Reichwald K."/>
            <person name="Felder M."/>
            <person name="Petzold A."/>
            <person name="Koch P."/>
            <person name="Groth M."/>
            <person name="Platzer M."/>
        </authorList>
    </citation>
    <scope>NUCLEOTIDE SEQUENCE</scope>
    <source>
        <tissue evidence="13">Brain</tissue>
    </source>
</reference>
<feature type="domain" description="Laminin EGF-like" evidence="12">
    <location>
        <begin position="216"/>
        <end position="262"/>
    </location>
</feature>
<dbReference type="Pfam" id="PF24973">
    <property type="entry name" value="EGF_LMN_ATRN"/>
    <property type="match status" value="1"/>
</dbReference>
<keyword evidence="6" id="KW-0325">Glycoprotein</keyword>
<dbReference type="SMART" id="SM00180">
    <property type="entry name" value="EGF_Lam"/>
    <property type="match status" value="5"/>
</dbReference>
<dbReference type="AlphaFoldDB" id="A0A1A7WYV7"/>
<evidence type="ECO:0000256" key="3">
    <source>
        <dbReference type="ARBA" id="ARBA00022737"/>
    </source>
</evidence>
<dbReference type="InterPro" id="IPR050440">
    <property type="entry name" value="Laminin/Netrin_ECM"/>
</dbReference>
<dbReference type="GO" id="GO:0009887">
    <property type="term" value="P:animal organ morphogenesis"/>
    <property type="evidence" value="ECO:0007669"/>
    <property type="project" value="TreeGrafter"/>
</dbReference>
<comment type="subcellular location">
    <subcellularLocation>
        <location evidence="1">Secreted</location>
        <location evidence="1">Extracellular space</location>
        <location evidence="1">Extracellular matrix</location>
        <location evidence="1">Basement membrane</location>
    </subcellularLocation>
</comment>
<dbReference type="PANTHER" id="PTHR10574:SF444">
    <property type="entry name" value="BASEMENT MEMBRANE-SPECIFIC HEPARAN SULFATE PROTEOGLYCAN CORE PROTEIN"/>
    <property type="match status" value="1"/>
</dbReference>
<dbReference type="FunFam" id="2.10.25.10:FF:000067">
    <property type="entry name" value="Laminin subunit gamma 1"/>
    <property type="match status" value="1"/>
</dbReference>
<dbReference type="GO" id="GO:0009888">
    <property type="term" value="P:tissue development"/>
    <property type="evidence" value="ECO:0007669"/>
    <property type="project" value="TreeGrafter"/>
</dbReference>
<keyword evidence="4" id="KW-0084">Basement membrane</keyword>
<feature type="disulfide bond" evidence="8">
    <location>
        <begin position="216"/>
        <end position="228"/>
    </location>
</feature>
<feature type="domain" description="Laminin EGF-like" evidence="12">
    <location>
        <begin position="165"/>
        <end position="215"/>
    </location>
</feature>
<feature type="chain" id="PRO_5015054483" evidence="11">
    <location>
        <begin position="29"/>
        <end position="584"/>
    </location>
</feature>
<feature type="domain" description="Laminin EGF-like" evidence="12">
    <location>
        <begin position="263"/>
        <end position="312"/>
    </location>
</feature>
<proteinExistence type="predicted"/>
<feature type="disulfide bond" evidence="8">
    <location>
        <begin position="282"/>
        <end position="291"/>
    </location>
</feature>
<dbReference type="FunFam" id="2.10.25.10:FF:000188">
    <property type="entry name" value="Laminin subunit gamma 2"/>
    <property type="match status" value="2"/>
</dbReference>
<feature type="signal peptide" evidence="11">
    <location>
        <begin position="1"/>
        <end position="28"/>
    </location>
</feature>
<keyword evidence="2 11" id="KW-0732">Signal</keyword>
<feature type="disulfide bond" evidence="8">
    <location>
        <begin position="236"/>
        <end position="245"/>
    </location>
</feature>
<feature type="region of interest" description="Disordered" evidence="9">
    <location>
        <begin position="141"/>
        <end position="162"/>
    </location>
</feature>
<feature type="region of interest" description="Disordered" evidence="9">
    <location>
        <begin position="423"/>
        <end position="481"/>
    </location>
</feature>
<keyword evidence="10" id="KW-0472">Membrane</keyword>
<accession>A0A1A7WYV7</accession>
<evidence type="ECO:0000313" key="13">
    <source>
        <dbReference type="EMBL" id="SBP10885.1"/>
    </source>
</evidence>
<dbReference type="SUPFAM" id="SSF57196">
    <property type="entry name" value="EGF/Laminin"/>
    <property type="match status" value="4"/>
</dbReference>
<keyword evidence="4" id="KW-0964">Secreted</keyword>
<evidence type="ECO:0000256" key="8">
    <source>
        <dbReference type="PROSITE-ProRule" id="PRU00460"/>
    </source>
</evidence>
<keyword evidence="7 8" id="KW-0424">Laminin EGF-like domain</keyword>
<gene>
    <name evidence="13" type="primary">MEGF9</name>
</gene>
<dbReference type="PANTHER" id="PTHR10574">
    <property type="entry name" value="NETRIN/LAMININ-RELATED"/>
    <property type="match status" value="1"/>
</dbReference>
<feature type="disulfide bond" evidence="8">
    <location>
        <begin position="189"/>
        <end position="198"/>
    </location>
</feature>
<keyword evidence="4" id="KW-0272">Extracellular matrix</keyword>
<dbReference type="Pfam" id="PF00053">
    <property type="entry name" value="EGF_laminin"/>
    <property type="match status" value="4"/>
</dbReference>
<evidence type="ECO:0000256" key="1">
    <source>
        <dbReference type="ARBA" id="ARBA00004302"/>
    </source>
</evidence>
<evidence type="ECO:0000256" key="7">
    <source>
        <dbReference type="ARBA" id="ARBA00023292"/>
    </source>
</evidence>
<protein>
    <submittedName>
        <fullName evidence="13">Multiple EGF-like-domains 9</fullName>
    </submittedName>
</protein>
<dbReference type="InterPro" id="IPR056863">
    <property type="entry name" value="LMN_ATRN_NET-like_EGF"/>
</dbReference>
<sequence length="584" mass="61470">MSPTSLMMRRSSVLFCVLFGYILGRSDAAPPVSPDAWFGSDSRGGFQTPPPGTRSSLEPRPGLQLTAAVVSSDPKAARSPATRTGTVPPETGLIPAIREPMAGPGSGMSSTRKRSTEAQTVLAPEKMLQTLMVSMVSSQRSDNDAWASEPNPAVTSAEMGPESSCNCSSGSEGIQNPEECDMKTGQCLCVSGYSGLQCDECEEEFFTNGTSGCLPCSCDSFGAVNLLCDSSGSCVCKPGVYGPKCDECHPGFFHFSSTGCRPCRCNNHTSSCHPQSGVCLNCEGNTQGSNCEECKPGFYRRPGFTLDHACAPCPCSNSTSTGTCRTGGSGSLVCEQCHPPYSGPLCDQCRAGFYRESGGCVLCDCSGNADPGGPDPFCHPENGSCLSCINNTSGPRCQLCAPGFIGDALAHNCTRPATRLLSGPADPFPPKAPTPSRSSPTSSFTSVTFTTTTTTRGFPEPNSTSSTSTQAVLSSLSSPTDNTTSALTEVSWTQFNIIILAVIILVVLLLLGFVGGVYTYREYQNRKLNAPFWTIELKEDNISFSSYHDSIPNADVSGLLEDEVSEVAPNGQLALTTQGNCYKA</sequence>
<dbReference type="GO" id="GO:0005576">
    <property type="term" value="C:extracellular region"/>
    <property type="evidence" value="ECO:0007669"/>
    <property type="project" value="UniProtKB-ARBA"/>
</dbReference>
<evidence type="ECO:0000256" key="11">
    <source>
        <dbReference type="SAM" id="SignalP"/>
    </source>
</evidence>
<evidence type="ECO:0000256" key="4">
    <source>
        <dbReference type="ARBA" id="ARBA00022869"/>
    </source>
</evidence>
<feature type="domain" description="Laminin EGF-like" evidence="12">
    <location>
        <begin position="363"/>
        <end position="415"/>
    </location>
</feature>
<feature type="compositionally biased region" description="Low complexity" evidence="9">
    <location>
        <begin position="434"/>
        <end position="456"/>
    </location>
</feature>
<evidence type="ECO:0000259" key="12">
    <source>
        <dbReference type="PROSITE" id="PS50027"/>
    </source>
</evidence>
<keyword evidence="5 8" id="KW-1015">Disulfide bond</keyword>
<keyword evidence="10" id="KW-0812">Transmembrane</keyword>
<dbReference type="SMART" id="SM00181">
    <property type="entry name" value="EGF"/>
    <property type="match status" value="3"/>
</dbReference>
<dbReference type="Gene3D" id="2.10.25.10">
    <property type="entry name" value="Laminin"/>
    <property type="match status" value="5"/>
</dbReference>
<dbReference type="InterPro" id="IPR000742">
    <property type="entry name" value="EGF"/>
</dbReference>
<dbReference type="PROSITE" id="PS50027">
    <property type="entry name" value="EGF_LAM_2"/>
    <property type="match status" value="4"/>
</dbReference>
<organism evidence="13">
    <name type="scientific">Iconisemion striatum</name>
    <dbReference type="NCBI Taxonomy" id="60296"/>
    <lineage>
        <taxon>Eukaryota</taxon>
        <taxon>Metazoa</taxon>
        <taxon>Chordata</taxon>
        <taxon>Craniata</taxon>
        <taxon>Vertebrata</taxon>
        <taxon>Euteleostomi</taxon>
        <taxon>Actinopterygii</taxon>
        <taxon>Neopterygii</taxon>
        <taxon>Teleostei</taxon>
        <taxon>Neoteleostei</taxon>
        <taxon>Acanthomorphata</taxon>
        <taxon>Ovalentaria</taxon>
        <taxon>Atherinomorphae</taxon>
        <taxon>Cyprinodontiformes</taxon>
        <taxon>Nothobranchiidae</taxon>
        <taxon>Iconisemion</taxon>
    </lineage>
</organism>
<evidence type="ECO:0000256" key="2">
    <source>
        <dbReference type="ARBA" id="ARBA00022729"/>
    </source>
</evidence>
<evidence type="ECO:0000256" key="10">
    <source>
        <dbReference type="SAM" id="Phobius"/>
    </source>
</evidence>
<dbReference type="EMBL" id="HADW01009485">
    <property type="protein sequence ID" value="SBP10885.1"/>
    <property type="molecule type" value="Transcribed_RNA"/>
</dbReference>
<evidence type="ECO:0000256" key="9">
    <source>
        <dbReference type="SAM" id="MobiDB-lite"/>
    </source>
</evidence>
<dbReference type="PRINTS" id="PR00011">
    <property type="entry name" value="EGFLAMININ"/>
</dbReference>
<evidence type="ECO:0000256" key="6">
    <source>
        <dbReference type="ARBA" id="ARBA00023180"/>
    </source>
</evidence>